<evidence type="ECO:0000256" key="1">
    <source>
        <dbReference type="SAM" id="MobiDB-lite"/>
    </source>
</evidence>
<name>A0A1D2AJ55_ORNBR</name>
<feature type="non-terminal residue" evidence="2">
    <location>
        <position position="1"/>
    </location>
</feature>
<feature type="region of interest" description="Disordered" evidence="1">
    <location>
        <begin position="1"/>
        <end position="21"/>
    </location>
</feature>
<evidence type="ECO:0000313" key="2">
    <source>
        <dbReference type="EMBL" id="JAT79023.1"/>
    </source>
</evidence>
<organism evidence="2">
    <name type="scientific">Ornithodoros brasiliensis</name>
    <name type="common">Mouro tick</name>
    <dbReference type="NCBI Taxonomy" id="888526"/>
    <lineage>
        <taxon>Eukaryota</taxon>
        <taxon>Metazoa</taxon>
        <taxon>Ecdysozoa</taxon>
        <taxon>Arthropoda</taxon>
        <taxon>Chelicerata</taxon>
        <taxon>Arachnida</taxon>
        <taxon>Acari</taxon>
        <taxon>Parasitiformes</taxon>
        <taxon>Ixodida</taxon>
        <taxon>Ixodoidea</taxon>
        <taxon>Argasidae</taxon>
        <taxon>Ornithodorinae</taxon>
        <taxon>Ornithodoros</taxon>
    </lineage>
</organism>
<sequence>FVECKPGEEEPTRSVHRNKTLEHDLPSSIRLGVFAVVDPNIGNGSATLHDFQDYASALIAGVNIKLLSVKTPTVKLGLLGIHNLTDAEKQTIGSDGKLDLAKTWHVLEHIKNTTLRAKEADIVYLISRDSIPSDCGSKTFNGINSRGACMDALRKNTNSSPNPHFVHSEDIPEETQAKYEFLTLL</sequence>
<reference evidence="2" key="1">
    <citation type="submission" date="2016-07" db="EMBL/GenBank/DDBJ databases">
        <title>Salivary Glands transcriptome analysis on engorged females of Ornithodoros brasiliensis (Acari:Argasidae).</title>
        <authorList>
            <person name="Simons S.M."/>
            <person name="Carvalho E."/>
            <person name="Junqueira-de-Azevedo I."/>
            <person name="Ho P.L."/>
            <person name="Giovanni D."/>
            <person name="Mendonca R."/>
            <person name="Onofrio V."/>
            <person name="Landulfo G."/>
            <person name="Ramirez D."/>
            <person name="Barros-Battesti D."/>
        </authorList>
    </citation>
    <scope>NUCLEOTIDE SEQUENCE</scope>
    <source>
        <strain evidence="2">Female</strain>
        <tissue evidence="2">Salivary gland</tissue>
    </source>
</reference>
<proteinExistence type="predicted"/>
<dbReference type="AlphaFoldDB" id="A0A1D2AJ55"/>
<protein>
    <submittedName>
        <fullName evidence="2">Thymosin isoform 2</fullName>
    </submittedName>
</protein>
<accession>A0A1D2AJ55</accession>
<dbReference type="EMBL" id="GETE01000613">
    <property type="protein sequence ID" value="JAT79023.1"/>
    <property type="molecule type" value="Transcribed_RNA"/>
</dbReference>